<dbReference type="EMBL" id="JAJSOF020000033">
    <property type="protein sequence ID" value="KAJ4429816.1"/>
    <property type="molecule type" value="Genomic_DNA"/>
</dbReference>
<comment type="caution">
    <text evidence="1">The sequence shown here is derived from an EMBL/GenBank/DDBJ whole genome shotgun (WGS) entry which is preliminary data.</text>
</comment>
<proteinExistence type="predicted"/>
<sequence>MNKARCTVNLTNAIIMMLTKYRYRKFYNSGDDGILKISRQLVFFSPLYKGFRNGASRSKEETVNYEDYIEAAEMRLLGSLAGYNLYDHKWNENQLCVYYSRSSKFCLNPLSSRFDR</sequence>
<protein>
    <submittedName>
        <fullName evidence="1">Uncharacterized protein</fullName>
    </submittedName>
</protein>
<dbReference type="Proteomes" id="UP001148838">
    <property type="component" value="Unassembled WGS sequence"/>
</dbReference>
<evidence type="ECO:0000313" key="1">
    <source>
        <dbReference type="EMBL" id="KAJ4429816.1"/>
    </source>
</evidence>
<evidence type="ECO:0000313" key="2">
    <source>
        <dbReference type="Proteomes" id="UP001148838"/>
    </source>
</evidence>
<gene>
    <name evidence="1" type="ORF">ANN_22020</name>
</gene>
<organism evidence="1 2">
    <name type="scientific">Periplaneta americana</name>
    <name type="common">American cockroach</name>
    <name type="synonym">Blatta americana</name>
    <dbReference type="NCBI Taxonomy" id="6978"/>
    <lineage>
        <taxon>Eukaryota</taxon>
        <taxon>Metazoa</taxon>
        <taxon>Ecdysozoa</taxon>
        <taxon>Arthropoda</taxon>
        <taxon>Hexapoda</taxon>
        <taxon>Insecta</taxon>
        <taxon>Pterygota</taxon>
        <taxon>Neoptera</taxon>
        <taxon>Polyneoptera</taxon>
        <taxon>Dictyoptera</taxon>
        <taxon>Blattodea</taxon>
        <taxon>Blattoidea</taxon>
        <taxon>Blattidae</taxon>
        <taxon>Blattinae</taxon>
        <taxon>Periplaneta</taxon>
    </lineage>
</organism>
<keyword evidence="2" id="KW-1185">Reference proteome</keyword>
<reference evidence="1 2" key="1">
    <citation type="journal article" date="2022" name="Allergy">
        <title>Genome assembly and annotation of Periplaneta americana reveal a comprehensive cockroach allergen profile.</title>
        <authorList>
            <person name="Wang L."/>
            <person name="Xiong Q."/>
            <person name="Saelim N."/>
            <person name="Wang L."/>
            <person name="Nong W."/>
            <person name="Wan A.T."/>
            <person name="Shi M."/>
            <person name="Liu X."/>
            <person name="Cao Q."/>
            <person name="Hui J.H.L."/>
            <person name="Sookrung N."/>
            <person name="Leung T.F."/>
            <person name="Tungtrongchitr A."/>
            <person name="Tsui S.K.W."/>
        </authorList>
    </citation>
    <scope>NUCLEOTIDE SEQUENCE [LARGE SCALE GENOMIC DNA]</scope>
    <source>
        <strain evidence="1">PWHHKU_190912</strain>
    </source>
</reference>
<accession>A0ABQ8S7S5</accession>
<name>A0ABQ8S7S5_PERAM</name>